<gene>
    <name evidence="2" type="ORF">EEB11_15990</name>
</gene>
<feature type="compositionally biased region" description="Low complexity" evidence="1">
    <location>
        <begin position="56"/>
        <end position="65"/>
    </location>
</feature>
<dbReference type="Proteomes" id="UP000297741">
    <property type="component" value="Unassembled WGS sequence"/>
</dbReference>
<evidence type="ECO:0000313" key="3">
    <source>
        <dbReference type="Proteomes" id="UP000297741"/>
    </source>
</evidence>
<dbReference type="PROSITE" id="PS51257">
    <property type="entry name" value="PROKAR_LIPOPROTEIN"/>
    <property type="match status" value="1"/>
</dbReference>
<evidence type="ECO:0000256" key="1">
    <source>
        <dbReference type="SAM" id="MobiDB-lite"/>
    </source>
</evidence>
<evidence type="ECO:0008006" key="4">
    <source>
        <dbReference type="Google" id="ProtNLM"/>
    </source>
</evidence>
<proteinExistence type="predicted"/>
<sequence>MRLHLILPVVMMPVLLGLAGCQALPGLKRGSDAPAVAQQSPITGGAITVTSLDGPASEAAQAEAAPLSPVPDSMPEPEQSGTQDAVPAVAEPVAPAVVKSVSHLACEARGGIWSLAGGGTAAFCQTPTRDAGKSCKAATDCTGYCLSQSGTCAPVTPMLGCHDILDEQGRMLTQCIN</sequence>
<evidence type="ECO:0000313" key="2">
    <source>
        <dbReference type="EMBL" id="TGD42056.1"/>
    </source>
</evidence>
<keyword evidence="3" id="KW-1185">Reference proteome</keyword>
<accession>A0ABY2KI98</accession>
<reference evidence="2 3" key="1">
    <citation type="submission" date="2018-11" db="EMBL/GenBank/DDBJ databases">
        <title>Tabrizicola sp. isolated from sediment of alpine lake.</title>
        <authorList>
            <person name="Liu Z."/>
        </authorList>
    </citation>
    <scope>NUCLEOTIDE SEQUENCE [LARGE SCALE GENOMIC DNA]</scope>
    <source>
        <strain evidence="2 3">DRYC-M-16</strain>
    </source>
</reference>
<name>A0ABY2KI98_9RHOB</name>
<organism evidence="2 3">
    <name type="scientific">Pseudotabrizicola sediminis</name>
    <dbReference type="NCBI Taxonomy" id="2486418"/>
    <lineage>
        <taxon>Bacteria</taxon>
        <taxon>Pseudomonadati</taxon>
        <taxon>Pseudomonadota</taxon>
        <taxon>Alphaproteobacteria</taxon>
        <taxon>Rhodobacterales</taxon>
        <taxon>Paracoccaceae</taxon>
        <taxon>Pseudotabrizicola</taxon>
    </lineage>
</organism>
<protein>
    <recommendedName>
        <fullName evidence="4">Secreted protein</fullName>
    </recommendedName>
</protein>
<dbReference type="EMBL" id="RPEM01000012">
    <property type="protein sequence ID" value="TGD42056.1"/>
    <property type="molecule type" value="Genomic_DNA"/>
</dbReference>
<feature type="region of interest" description="Disordered" evidence="1">
    <location>
        <begin position="47"/>
        <end position="85"/>
    </location>
</feature>
<comment type="caution">
    <text evidence="2">The sequence shown here is derived from an EMBL/GenBank/DDBJ whole genome shotgun (WGS) entry which is preliminary data.</text>
</comment>
<dbReference type="RefSeq" id="WP_135433012.1">
    <property type="nucleotide sequence ID" value="NZ_RPEM01000012.1"/>
</dbReference>